<dbReference type="PROSITE" id="PS00409">
    <property type="entry name" value="PROKAR_NTER_METHYL"/>
    <property type="match status" value="1"/>
</dbReference>
<organism evidence="4 5">
    <name type="scientific">Photorhabdus temperata subsp. temperata Meg1</name>
    <dbReference type="NCBI Taxonomy" id="1393735"/>
    <lineage>
        <taxon>Bacteria</taxon>
        <taxon>Pseudomonadati</taxon>
        <taxon>Pseudomonadota</taxon>
        <taxon>Gammaproteobacteria</taxon>
        <taxon>Enterobacterales</taxon>
        <taxon>Morganellaceae</taxon>
        <taxon>Photorhabdus</taxon>
    </lineage>
</organism>
<gene>
    <name evidence="4" type="ORF">MEG1DRAFT_04069</name>
</gene>
<keyword evidence="2" id="KW-1133">Transmembrane helix</keyword>
<dbReference type="NCBIfam" id="TIGR02532">
    <property type="entry name" value="IV_pilin_GFxxxE"/>
    <property type="match status" value="1"/>
</dbReference>
<dbReference type="InterPro" id="IPR045584">
    <property type="entry name" value="Pilin-like"/>
</dbReference>
<feature type="transmembrane region" description="Helical" evidence="2">
    <location>
        <begin position="20"/>
        <end position="41"/>
    </location>
</feature>
<evidence type="ECO:0000313" key="4">
    <source>
        <dbReference type="EMBL" id="KER01321.1"/>
    </source>
</evidence>
<comment type="subcellular location">
    <subcellularLocation>
        <location evidence="1">Membrane</location>
        <topology evidence="1">Single-pass membrane protein</topology>
    </subcellularLocation>
</comment>
<dbReference type="Pfam" id="PF04917">
    <property type="entry name" value="Shufflon_N"/>
    <property type="match status" value="1"/>
</dbReference>
<keyword evidence="2" id="KW-0812">Transmembrane</keyword>
<keyword evidence="2" id="KW-0472">Membrane</keyword>
<sequence>MHDESVSILMIRRRNAGFTLLEVTVALMVLASMMVVGVVYLNRQSDMLVNQVVAGQIQHLGDAVADYVNDNYTALSQGPTPAPINWAEMLPYLPPGLDQNTVNPLGQKYDGVLRVVMLPNGKKRIDPLIYTVPAMADGKPPDVAGHSMKIAQLIGVGGLYLDYRDRDSHNPATYWNSYGQVNAPESFAGFFHEQPNEIGRIFYAPFIRDASTYGPGTLAGDLLHRQKIDAHPEWNRMETSINMGGNRLDQVDTLSMQGAGVVNGVNKMAFSSRFQEKQSYVAQGDDGEIVVNPAHGTLFILDGNASSNRKGTLAVGDVHADKDVVVGNNLVINTKTGSFAGGDCPALGNVSMSKEGELLVCQQISARIPALQWREATGGGGRLFAKQAGIGSGYWSAAGVKPELTGEIATYYASSGGKANSQPFFNNSDSPVRVTASTPPLSDGYHMRCVLAVYEADKNGNSQQFDLPLIFQDSGLTDYLEGRANIHLHNAGSCAVTFIAGPHRKYNITSVFHSAKNSDPIWEVITDDQAPPVHLVIWN</sequence>
<evidence type="ECO:0000256" key="1">
    <source>
        <dbReference type="ARBA" id="ARBA00004167"/>
    </source>
</evidence>
<name>A0A081RRL8_PHOTE</name>
<reference evidence="4 5" key="1">
    <citation type="submission" date="2014-03" db="EMBL/GenBank/DDBJ databases">
        <title>Draft Genome of Photorhabdus temperata Meg1.</title>
        <authorList>
            <person name="Hurst S.G.IV."/>
            <person name="Morris K."/>
            <person name="Thomas K."/>
            <person name="Tisa L.S."/>
        </authorList>
    </citation>
    <scope>NUCLEOTIDE SEQUENCE [LARGE SCALE GENOMIC DNA]</scope>
    <source>
        <strain evidence="4 5">Meg1</strain>
    </source>
</reference>
<comment type="caution">
    <text evidence="4">The sequence shown here is derived from an EMBL/GenBank/DDBJ whole genome shotgun (WGS) entry which is preliminary data.</text>
</comment>
<dbReference type="RefSeq" id="WP_021325165.1">
    <property type="nucleotide sequence ID" value="NZ_CAWLUD010000091.1"/>
</dbReference>
<protein>
    <submittedName>
        <fullName evidence="4">Prepilin-type N-terminal cleavage/methylation domain-containing protein</fullName>
    </submittedName>
</protein>
<dbReference type="InterPro" id="IPR007001">
    <property type="entry name" value="Shufflon_N"/>
</dbReference>
<dbReference type="Proteomes" id="UP000028002">
    <property type="component" value="Unassembled WGS sequence"/>
</dbReference>
<evidence type="ECO:0000313" key="5">
    <source>
        <dbReference type="Proteomes" id="UP000028002"/>
    </source>
</evidence>
<dbReference type="SUPFAM" id="SSF54523">
    <property type="entry name" value="Pili subunits"/>
    <property type="match status" value="1"/>
</dbReference>
<dbReference type="EMBL" id="JGVH01000091">
    <property type="protein sequence ID" value="KER01321.1"/>
    <property type="molecule type" value="Genomic_DNA"/>
</dbReference>
<dbReference type="InterPro" id="IPR012902">
    <property type="entry name" value="N_methyl_site"/>
</dbReference>
<dbReference type="GO" id="GO:0016020">
    <property type="term" value="C:membrane"/>
    <property type="evidence" value="ECO:0007669"/>
    <property type="project" value="UniProtKB-SubCell"/>
</dbReference>
<feature type="domain" description="Bacterial shufflon protein N-terminal" evidence="3">
    <location>
        <begin position="220"/>
        <end position="362"/>
    </location>
</feature>
<evidence type="ECO:0000259" key="3">
    <source>
        <dbReference type="Pfam" id="PF04917"/>
    </source>
</evidence>
<evidence type="ECO:0000256" key="2">
    <source>
        <dbReference type="SAM" id="Phobius"/>
    </source>
</evidence>
<dbReference type="Pfam" id="PF07963">
    <property type="entry name" value="N_methyl"/>
    <property type="match status" value="1"/>
</dbReference>
<dbReference type="PATRIC" id="fig|1393735.3.peg.4170"/>
<dbReference type="AlphaFoldDB" id="A0A081RRL8"/>
<accession>A0A081RRL8</accession>
<proteinExistence type="predicted"/>